<dbReference type="GeneID" id="29291974"/>
<evidence type="ECO:0000256" key="8">
    <source>
        <dbReference type="ARBA" id="ARBA00022967"/>
    </source>
</evidence>
<dbReference type="RefSeq" id="YP_009308164.1">
    <property type="nucleotide sequence ID" value="NC_031412.1"/>
</dbReference>
<organism evidence="19">
    <name type="scientific">Phascolosoma pacificum</name>
    <dbReference type="NCBI Taxonomy" id="1634976"/>
    <lineage>
        <taxon>Eukaryota</taxon>
        <taxon>Metazoa</taxon>
        <taxon>Spiralia</taxon>
        <taxon>Lophotrochozoa</taxon>
        <taxon>Annelida</taxon>
        <taxon>Sipuncula</taxon>
        <taxon>Phascolosomatidea</taxon>
        <taxon>Phascolosomatiformes</taxon>
        <taxon>Phascolosomatidae</taxon>
        <taxon>Phascolosoma</taxon>
    </lineage>
</organism>
<dbReference type="GO" id="GO:0042773">
    <property type="term" value="P:ATP synthesis coupled electron transport"/>
    <property type="evidence" value="ECO:0007669"/>
    <property type="project" value="InterPro"/>
</dbReference>
<geneLocation type="mitochondrion" evidence="19"/>
<dbReference type="GO" id="GO:0015990">
    <property type="term" value="P:electron transport coupled proton transport"/>
    <property type="evidence" value="ECO:0007669"/>
    <property type="project" value="TreeGrafter"/>
</dbReference>
<keyword evidence="5 16" id="KW-0813">Transport</keyword>
<dbReference type="CTD" id="4538"/>
<evidence type="ECO:0000256" key="1">
    <source>
        <dbReference type="ARBA" id="ARBA00004225"/>
    </source>
</evidence>
<evidence type="ECO:0000313" key="19">
    <source>
        <dbReference type="EMBL" id="AOS53044.1"/>
    </source>
</evidence>
<dbReference type="PRINTS" id="PR01437">
    <property type="entry name" value="NUOXDRDTASE4"/>
</dbReference>
<evidence type="ECO:0000259" key="18">
    <source>
        <dbReference type="Pfam" id="PF01059"/>
    </source>
</evidence>
<comment type="similarity">
    <text evidence="2 16">Belongs to the complex I subunit 4 family.</text>
</comment>
<dbReference type="PANTHER" id="PTHR43507:SF20">
    <property type="entry name" value="NADH-UBIQUINONE OXIDOREDUCTASE CHAIN 4"/>
    <property type="match status" value="1"/>
</dbReference>
<evidence type="ECO:0000256" key="13">
    <source>
        <dbReference type="ARBA" id="ARBA00023128"/>
    </source>
</evidence>
<evidence type="ECO:0000256" key="11">
    <source>
        <dbReference type="ARBA" id="ARBA00023027"/>
    </source>
</evidence>
<name>A0A1D8BER7_9ANNE</name>
<keyword evidence="7" id="KW-0812">Transmembrane</keyword>
<gene>
    <name evidence="19" type="primary">ND4</name>
</gene>
<keyword evidence="8" id="KW-1278">Translocase</keyword>
<evidence type="ECO:0000256" key="2">
    <source>
        <dbReference type="ARBA" id="ARBA00009025"/>
    </source>
</evidence>
<evidence type="ECO:0000256" key="6">
    <source>
        <dbReference type="ARBA" id="ARBA00022660"/>
    </source>
</evidence>
<dbReference type="InterPro" id="IPR001750">
    <property type="entry name" value="ND/Mrp_TM"/>
</dbReference>
<dbReference type="InterPro" id="IPR003918">
    <property type="entry name" value="NADH_UbQ_OxRdtase"/>
</dbReference>
<feature type="domain" description="NADH:ubiquinone oxidoreductase chain 4 N-terminal" evidence="18">
    <location>
        <begin position="1"/>
        <end position="102"/>
    </location>
</feature>
<dbReference type="GO" id="GO:0003954">
    <property type="term" value="F:NADH dehydrogenase activity"/>
    <property type="evidence" value="ECO:0007669"/>
    <property type="project" value="TreeGrafter"/>
</dbReference>
<evidence type="ECO:0000256" key="5">
    <source>
        <dbReference type="ARBA" id="ARBA00022448"/>
    </source>
</evidence>
<keyword evidence="12 16" id="KW-0830">Ubiquinone</keyword>
<dbReference type="GO" id="GO:0008137">
    <property type="term" value="F:NADH dehydrogenase (ubiquinone) activity"/>
    <property type="evidence" value="ECO:0007669"/>
    <property type="project" value="UniProtKB-UniRule"/>
</dbReference>
<dbReference type="GO" id="GO:0048039">
    <property type="term" value="F:ubiquinone binding"/>
    <property type="evidence" value="ECO:0007669"/>
    <property type="project" value="TreeGrafter"/>
</dbReference>
<evidence type="ECO:0000256" key="9">
    <source>
        <dbReference type="ARBA" id="ARBA00022982"/>
    </source>
</evidence>
<dbReference type="Pfam" id="PF00361">
    <property type="entry name" value="Proton_antipo_M"/>
    <property type="match status" value="1"/>
</dbReference>
<keyword evidence="11 16" id="KW-0520">NAD</keyword>
<evidence type="ECO:0000256" key="7">
    <source>
        <dbReference type="ARBA" id="ARBA00022692"/>
    </source>
</evidence>
<keyword evidence="9 16" id="KW-0249">Electron transport</keyword>
<comment type="subcellular location">
    <subcellularLocation>
        <location evidence="1 16">Mitochondrion membrane</location>
        <topology evidence="1 16">Multi-pass membrane protein</topology>
    </subcellularLocation>
</comment>
<keyword evidence="14" id="KW-0472">Membrane</keyword>
<evidence type="ECO:0000256" key="14">
    <source>
        <dbReference type="ARBA" id="ARBA00023136"/>
    </source>
</evidence>
<evidence type="ECO:0000256" key="15">
    <source>
        <dbReference type="ARBA" id="ARBA00049551"/>
    </source>
</evidence>
<keyword evidence="13 16" id="KW-0496">Mitochondrion</keyword>
<dbReference type="GO" id="GO:0031966">
    <property type="term" value="C:mitochondrial membrane"/>
    <property type="evidence" value="ECO:0007669"/>
    <property type="project" value="UniProtKB-SubCell"/>
</dbReference>
<evidence type="ECO:0000256" key="12">
    <source>
        <dbReference type="ARBA" id="ARBA00023075"/>
    </source>
</evidence>
<protein>
    <recommendedName>
        <fullName evidence="4 16">NADH-ubiquinone oxidoreductase chain 4</fullName>
        <ecNumber evidence="3 16">7.1.1.2</ecNumber>
    </recommendedName>
</protein>
<evidence type="ECO:0000256" key="16">
    <source>
        <dbReference type="RuleBase" id="RU003297"/>
    </source>
</evidence>
<dbReference type="PANTHER" id="PTHR43507">
    <property type="entry name" value="NADH-UBIQUINONE OXIDOREDUCTASE CHAIN 4"/>
    <property type="match status" value="1"/>
</dbReference>
<evidence type="ECO:0000256" key="10">
    <source>
        <dbReference type="ARBA" id="ARBA00022989"/>
    </source>
</evidence>
<evidence type="ECO:0000256" key="4">
    <source>
        <dbReference type="ARBA" id="ARBA00021006"/>
    </source>
</evidence>
<keyword evidence="6 16" id="KW-0679">Respiratory chain</keyword>
<dbReference type="EMBL" id="KU820989">
    <property type="protein sequence ID" value="AOS53044.1"/>
    <property type="molecule type" value="Genomic_DNA"/>
</dbReference>
<proteinExistence type="inferred from homology"/>
<sequence length="450" mass="50499">MKLFLPFLFMLPLIMSPLAWYKICISLTFLLLILTSSYYSFLTGPSYISSYLFMDSLSWPLMMLSIWIFILSILSSQFLWSNSQRPQLFLLLSTLLLLTLLLCFTSSNVLMFYFFFETSLVPTLLLIIIWGYQPERLQAGTYLMLYTISASLPFLLGILLIMTQNGHLNMNLLFMGLPITSPLTLLWSLQLSMAFLVKLPLYSTHLWLPKAHVEAPVAGSMILAGILLKLGVYGLLRFCSMFPMITNTLLILILPISLVGAVMTSLICLRQTDFKSLIAYSSVGHMGLLAGGLFSGFYWGWQGALLMSVAHGLCSSGLFALANMLYLTASTRSLYLIKGLQTYFPIMTLWWFLFSISNMAAPPSLNLLAEIMLITSALATSYMSLMPLALLSFFSAAYSLFLFIALQHGTPSKQMNPLLLTSPNNFIILFLHLTPLIFIILFPNIATSWL</sequence>
<dbReference type="AlphaFoldDB" id="A0A1D8BER7"/>
<evidence type="ECO:0000256" key="3">
    <source>
        <dbReference type="ARBA" id="ARBA00012944"/>
    </source>
</evidence>
<evidence type="ECO:0000259" key="17">
    <source>
        <dbReference type="Pfam" id="PF00361"/>
    </source>
</evidence>
<dbReference type="EC" id="7.1.1.2" evidence="3 16"/>
<comment type="function">
    <text evidence="16">Core subunit of the mitochondrial membrane respiratory chain NADH dehydrogenase (Complex I) which catalyzes electron transfer from NADH through the respiratory chain, using ubiquinone as an electron acceptor. Essential for the catalytic activity and assembly of complex I.</text>
</comment>
<accession>A0A1D8BER7</accession>
<reference evidence="19" key="1">
    <citation type="submission" date="2016-02" db="EMBL/GenBank/DDBJ databases">
        <authorList>
            <person name="Wen L."/>
            <person name="He K."/>
            <person name="Yang H."/>
        </authorList>
    </citation>
    <scope>NUCLEOTIDE SEQUENCE</scope>
</reference>
<comment type="catalytic activity">
    <reaction evidence="15 16">
        <text>a ubiquinone + NADH + 5 H(+)(in) = a ubiquinol + NAD(+) + 4 H(+)(out)</text>
        <dbReference type="Rhea" id="RHEA:29091"/>
        <dbReference type="Rhea" id="RHEA-COMP:9565"/>
        <dbReference type="Rhea" id="RHEA-COMP:9566"/>
        <dbReference type="ChEBI" id="CHEBI:15378"/>
        <dbReference type="ChEBI" id="CHEBI:16389"/>
        <dbReference type="ChEBI" id="CHEBI:17976"/>
        <dbReference type="ChEBI" id="CHEBI:57540"/>
        <dbReference type="ChEBI" id="CHEBI:57945"/>
        <dbReference type="EC" id="7.1.1.2"/>
    </reaction>
</comment>
<dbReference type="Pfam" id="PF01059">
    <property type="entry name" value="Oxidored_q5_N"/>
    <property type="match status" value="1"/>
</dbReference>
<feature type="domain" description="NADH:quinone oxidoreductase/Mrp antiporter transmembrane" evidence="17">
    <location>
        <begin position="106"/>
        <end position="393"/>
    </location>
</feature>
<dbReference type="InterPro" id="IPR000260">
    <property type="entry name" value="NADH4_N"/>
</dbReference>
<keyword evidence="10" id="KW-1133">Transmembrane helix</keyword>